<proteinExistence type="predicted"/>
<evidence type="ECO:0000313" key="2">
    <source>
        <dbReference type="EMBL" id="CAL1240464.1"/>
    </source>
</evidence>
<dbReference type="InterPro" id="IPR047706">
    <property type="entry name" value="BCAM0308-like"/>
</dbReference>
<feature type="compositionally biased region" description="Basic and acidic residues" evidence="1">
    <location>
        <begin position="13"/>
        <end position="28"/>
    </location>
</feature>
<evidence type="ECO:0000256" key="1">
    <source>
        <dbReference type="SAM" id="MobiDB-lite"/>
    </source>
</evidence>
<keyword evidence="3" id="KW-1185">Reference proteome</keyword>
<evidence type="ECO:0008006" key="4">
    <source>
        <dbReference type="Google" id="ProtNLM"/>
    </source>
</evidence>
<gene>
    <name evidence="2" type="ORF">MECH1_V1_1688</name>
</gene>
<evidence type="ECO:0000313" key="3">
    <source>
        <dbReference type="Proteomes" id="UP001497493"/>
    </source>
</evidence>
<dbReference type="Proteomes" id="UP001497493">
    <property type="component" value="Chromosome"/>
</dbReference>
<sequence>MTRHSPPSNPSRPEQRQDRLLRERVHDPYQTRKKLVEPTVCPECGALYHAGRWQWGSALAAAQRELCPACQRLHDRCPAGFLTLTGAFLAAHREEILNLLHHVEAREKAEHPLRRLMAVVEEADDRVSATFTDPQLARAVGEAIHDAYQGQLDYDYQDDEFLLRVHWQR</sequence>
<accession>A0ABP1C841</accession>
<dbReference type="RefSeq" id="WP_348757058.1">
    <property type="nucleotide sequence ID" value="NZ_OZ026884.1"/>
</dbReference>
<reference evidence="2 3" key="1">
    <citation type="submission" date="2024-04" db="EMBL/GenBank/DDBJ databases">
        <authorList>
            <person name="Cremers G."/>
        </authorList>
    </citation>
    <scope>NUCLEOTIDE SEQUENCE [LARGE SCALE GENOMIC DNA]</scope>
    <source>
        <strain evidence="2">MeCH1-AG</strain>
    </source>
</reference>
<dbReference type="NCBIfam" id="NF040826">
    <property type="entry name" value="lxa_BCAM0308"/>
    <property type="match status" value="1"/>
</dbReference>
<protein>
    <recommendedName>
        <fullName evidence="4">ATPase</fullName>
    </recommendedName>
</protein>
<name>A0ABP1C841_9GAMM</name>
<dbReference type="EMBL" id="OZ026884">
    <property type="protein sequence ID" value="CAL1240464.1"/>
    <property type="molecule type" value="Genomic_DNA"/>
</dbReference>
<organism evidence="2 3">
    <name type="scientific">Candidatus Methylocalor cossyra</name>
    <dbReference type="NCBI Taxonomy" id="3108543"/>
    <lineage>
        <taxon>Bacteria</taxon>
        <taxon>Pseudomonadati</taxon>
        <taxon>Pseudomonadota</taxon>
        <taxon>Gammaproteobacteria</taxon>
        <taxon>Methylococcales</taxon>
        <taxon>Methylococcaceae</taxon>
        <taxon>Candidatus Methylocalor</taxon>
    </lineage>
</organism>
<feature type="region of interest" description="Disordered" evidence="1">
    <location>
        <begin position="1"/>
        <end position="28"/>
    </location>
</feature>